<dbReference type="OrthoDB" id="9804152at2"/>
<evidence type="ECO:0000256" key="4">
    <source>
        <dbReference type="ARBA" id="ARBA00022989"/>
    </source>
</evidence>
<comment type="similarity">
    <text evidence="2">Belongs to the LemA family.</text>
</comment>
<evidence type="ECO:0000256" key="6">
    <source>
        <dbReference type="SAM" id="Phobius"/>
    </source>
</evidence>
<evidence type="ECO:0000256" key="2">
    <source>
        <dbReference type="ARBA" id="ARBA00008854"/>
    </source>
</evidence>
<keyword evidence="8" id="KW-1185">Reference proteome</keyword>
<evidence type="ECO:0000313" key="8">
    <source>
        <dbReference type="Proteomes" id="UP000030437"/>
    </source>
</evidence>
<comment type="caution">
    <text evidence="7">The sequence shown here is derived from an EMBL/GenBank/DDBJ whole genome shotgun (WGS) entry which is preliminary data.</text>
</comment>
<feature type="transmembrane region" description="Helical" evidence="6">
    <location>
        <begin position="6"/>
        <end position="23"/>
    </location>
</feature>
<accession>A0A0A3J6Z2</accession>
<dbReference type="Pfam" id="PF04011">
    <property type="entry name" value="LemA"/>
    <property type="match status" value="1"/>
</dbReference>
<sequence>MSSAMVIIIAIIVLIGIALLLIVPKYNSLVNGEEQIEASWSQVENQLQRRFDLIPNLVQTVKGYAAHEEEVFTQIADARTRYGGAATVDEAAQANNELTSALSRLLVVVENYPQLKADVQFTQLMDELSGTENRLTVARQDYNEEVKAFNSDVRSFPGNLIAGMFGFEKKEYFEASNGAEKAPSVNFDTDE</sequence>
<dbReference type="STRING" id="1220589.CD32_18405"/>
<gene>
    <name evidence="7" type="ORF">CD32_18405</name>
</gene>
<evidence type="ECO:0000256" key="1">
    <source>
        <dbReference type="ARBA" id="ARBA00004167"/>
    </source>
</evidence>
<dbReference type="EMBL" id="JPVP01000059">
    <property type="protein sequence ID" value="KGR82812.1"/>
    <property type="molecule type" value="Genomic_DNA"/>
</dbReference>
<dbReference type="PANTHER" id="PTHR34478:SF2">
    <property type="entry name" value="MEMBRANE PROTEIN"/>
    <property type="match status" value="1"/>
</dbReference>
<dbReference type="InterPro" id="IPR023353">
    <property type="entry name" value="LemA-like_dom_sf"/>
</dbReference>
<keyword evidence="3 6" id="KW-0812">Transmembrane</keyword>
<keyword evidence="4 6" id="KW-1133">Transmembrane helix</keyword>
<dbReference type="InterPro" id="IPR007156">
    <property type="entry name" value="MamQ_LemA"/>
</dbReference>
<evidence type="ECO:0000256" key="3">
    <source>
        <dbReference type="ARBA" id="ARBA00022692"/>
    </source>
</evidence>
<name>A0A0A3J6Z2_9BACI</name>
<evidence type="ECO:0000313" key="7">
    <source>
        <dbReference type="EMBL" id="KGR82812.1"/>
    </source>
</evidence>
<dbReference type="GO" id="GO:0016020">
    <property type="term" value="C:membrane"/>
    <property type="evidence" value="ECO:0007669"/>
    <property type="project" value="UniProtKB-SubCell"/>
</dbReference>
<keyword evidence="5 6" id="KW-0472">Membrane</keyword>
<dbReference type="eggNOG" id="COG1704">
    <property type="taxonomic scope" value="Bacteria"/>
</dbReference>
<dbReference type="Gene3D" id="1.20.1440.20">
    <property type="entry name" value="LemA-like domain"/>
    <property type="match status" value="1"/>
</dbReference>
<dbReference type="AlphaFoldDB" id="A0A0A3J6Z2"/>
<protein>
    <submittedName>
        <fullName evidence="7">LemA family protein</fullName>
    </submittedName>
</protein>
<reference evidence="7 8" key="1">
    <citation type="submission" date="2014-02" db="EMBL/GenBank/DDBJ databases">
        <title>Draft genome sequence of Lysinibacillus odysseyi NBRC 100172.</title>
        <authorList>
            <person name="Zhang F."/>
            <person name="Wang G."/>
            <person name="Zhang L."/>
        </authorList>
    </citation>
    <scope>NUCLEOTIDE SEQUENCE [LARGE SCALE GENOMIC DNA]</scope>
    <source>
        <strain evidence="7 8">NBRC 100172</strain>
    </source>
</reference>
<comment type="subcellular location">
    <subcellularLocation>
        <location evidence="1">Membrane</location>
        <topology evidence="1">Single-pass membrane protein</topology>
    </subcellularLocation>
</comment>
<evidence type="ECO:0000256" key="5">
    <source>
        <dbReference type="ARBA" id="ARBA00023136"/>
    </source>
</evidence>
<dbReference type="Proteomes" id="UP000030437">
    <property type="component" value="Unassembled WGS sequence"/>
</dbReference>
<proteinExistence type="inferred from homology"/>
<organism evidence="7 8">
    <name type="scientific">Lysinibacillus odysseyi 34hs-1 = NBRC 100172</name>
    <dbReference type="NCBI Taxonomy" id="1220589"/>
    <lineage>
        <taxon>Bacteria</taxon>
        <taxon>Bacillati</taxon>
        <taxon>Bacillota</taxon>
        <taxon>Bacilli</taxon>
        <taxon>Bacillales</taxon>
        <taxon>Bacillaceae</taxon>
        <taxon>Lysinibacillus</taxon>
    </lineage>
</organism>
<dbReference type="SUPFAM" id="SSF140478">
    <property type="entry name" value="LemA-like"/>
    <property type="match status" value="1"/>
</dbReference>
<dbReference type="PANTHER" id="PTHR34478">
    <property type="entry name" value="PROTEIN LEMA"/>
    <property type="match status" value="1"/>
</dbReference>